<organism evidence="3 4">
    <name type="scientific">Bosea spartocytisi</name>
    <dbReference type="NCBI Taxonomy" id="2773451"/>
    <lineage>
        <taxon>Bacteria</taxon>
        <taxon>Pseudomonadati</taxon>
        <taxon>Pseudomonadota</taxon>
        <taxon>Alphaproteobacteria</taxon>
        <taxon>Hyphomicrobiales</taxon>
        <taxon>Boseaceae</taxon>
        <taxon>Bosea</taxon>
    </lineage>
</organism>
<keyword evidence="4" id="KW-1185">Reference proteome</keyword>
<comment type="caution">
    <text evidence="3">The sequence shown here is derived from an EMBL/GenBank/DDBJ whole genome shotgun (WGS) entry which is preliminary data.</text>
</comment>
<dbReference type="AlphaFoldDB" id="A0A927I153"/>
<evidence type="ECO:0000313" key="4">
    <source>
        <dbReference type="Proteomes" id="UP000619295"/>
    </source>
</evidence>
<proteinExistence type="predicted"/>
<evidence type="ECO:0000256" key="1">
    <source>
        <dbReference type="SAM" id="MobiDB-lite"/>
    </source>
</evidence>
<accession>A0A927I153</accession>
<gene>
    <name evidence="3" type="ORF">IED13_19945</name>
</gene>
<evidence type="ECO:0000256" key="2">
    <source>
        <dbReference type="SAM" id="Phobius"/>
    </source>
</evidence>
<keyword evidence="2" id="KW-0472">Membrane</keyword>
<protein>
    <submittedName>
        <fullName evidence="3">Uncharacterized protein</fullName>
    </submittedName>
</protein>
<feature type="compositionally biased region" description="Low complexity" evidence="1">
    <location>
        <begin position="404"/>
        <end position="428"/>
    </location>
</feature>
<feature type="transmembrane region" description="Helical" evidence="2">
    <location>
        <begin position="18"/>
        <end position="38"/>
    </location>
</feature>
<keyword evidence="2" id="KW-1133">Transmembrane helix</keyword>
<dbReference type="RefSeq" id="WP_191125216.1">
    <property type="nucleotide sequence ID" value="NZ_JACXWY010000014.1"/>
</dbReference>
<feature type="compositionally biased region" description="Acidic residues" evidence="1">
    <location>
        <begin position="169"/>
        <end position="178"/>
    </location>
</feature>
<dbReference type="Proteomes" id="UP000619295">
    <property type="component" value="Unassembled WGS sequence"/>
</dbReference>
<sequence>MFPPVHEPGRPSVKEAELIAIFTLLGLGLFGGGAYAVYDGWPYLVLERGFTQVIIGSIAMTAGLILLALAWVLKQLKAIRAELAEAAEARVSVAAPAEAAFPAVLPMAPANAPPASSPIVPAVLGAGAAAAAAAVVAETSEASPSSSGAVERDLFGTLVADHLAAAPKEEEEEQDEVPAPERDDSVPDMFAKAAADIEPSEAEHPIAVEDESHEPAEIVAAHIQPLSEDEALAHSDEQAEAAVEKAEIDELPPEHPVAAVTDQAPADEEDTARDEFAMLRESLTTELGDLRRPAGRVEPSFALDDPFAEAETWMKPGAKRQEPRFDTEQPSAEVEETQKPMPVAPIWPPRTGPHAFGVSPANEAEQPAKLSPEPVGMDAAPEAPVPSEEIAEAPSKPADEEVPAGESSPAVSSEPAAPEPAASEEGVVGAYQVGEAHFTIYADGSIRARTPDGEYSFASMDELKVYLASEKSRLGV</sequence>
<feature type="region of interest" description="Disordered" evidence="1">
    <location>
        <begin position="166"/>
        <end position="186"/>
    </location>
</feature>
<keyword evidence="2" id="KW-0812">Transmembrane</keyword>
<evidence type="ECO:0000313" key="3">
    <source>
        <dbReference type="EMBL" id="MBD3847979.1"/>
    </source>
</evidence>
<name>A0A927I153_9HYPH</name>
<reference evidence="3" key="1">
    <citation type="submission" date="2020-09" db="EMBL/GenBank/DDBJ databases">
        <title>Bosea spartocytisi sp. nov. a root nodule endophyte of Spartocytisus supranubius in the high mountain ecosystem fo the Teide National Park (Canary Islands, Spain).</title>
        <authorList>
            <person name="Pulido-Suarez L."/>
            <person name="Peix A."/>
            <person name="Igual J.M."/>
            <person name="Socas-Perez N."/>
            <person name="Velazquez E."/>
            <person name="Flores-Felix J.D."/>
            <person name="Leon-Barrios M."/>
        </authorList>
    </citation>
    <scope>NUCLEOTIDE SEQUENCE</scope>
    <source>
        <strain evidence="3">SSUT16</strain>
    </source>
</reference>
<feature type="compositionally biased region" description="Pro residues" evidence="1">
    <location>
        <begin position="342"/>
        <end position="351"/>
    </location>
</feature>
<feature type="region of interest" description="Disordered" evidence="1">
    <location>
        <begin position="315"/>
        <end position="428"/>
    </location>
</feature>
<dbReference type="EMBL" id="JACXWY010000014">
    <property type="protein sequence ID" value="MBD3847979.1"/>
    <property type="molecule type" value="Genomic_DNA"/>
</dbReference>
<feature type="transmembrane region" description="Helical" evidence="2">
    <location>
        <begin position="50"/>
        <end position="73"/>
    </location>
</feature>